<dbReference type="Gene3D" id="2.60.40.10">
    <property type="entry name" value="Immunoglobulins"/>
    <property type="match status" value="1"/>
</dbReference>
<feature type="signal peptide" evidence="8">
    <location>
        <begin position="1"/>
        <end position="21"/>
    </location>
</feature>
<evidence type="ECO:0000256" key="6">
    <source>
        <dbReference type="ARBA" id="ARBA00023157"/>
    </source>
</evidence>
<evidence type="ECO:0000256" key="3">
    <source>
        <dbReference type="ARBA" id="ARBA00022729"/>
    </source>
</evidence>
<accession>A0A4X2LYI7</accession>
<protein>
    <recommendedName>
        <fullName evidence="11">Ig-like domain-containing protein</fullName>
    </recommendedName>
</protein>
<name>A0A4X2LYI7_VOMUR</name>
<dbReference type="Proteomes" id="UP000314987">
    <property type="component" value="Unassembled WGS sequence"/>
</dbReference>
<dbReference type="AlphaFoldDB" id="A0A4X2LYI7"/>
<evidence type="ECO:0000256" key="7">
    <source>
        <dbReference type="ARBA" id="ARBA00023180"/>
    </source>
</evidence>
<keyword evidence="10" id="KW-1185">Reference proteome</keyword>
<keyword evidence="5" id="KW-0472">Membrane</keyword>
<evidence type="ECO:0000256" key="1">
    <source>
        <dbReference type="ARBA" id="ARBA00004236"/>
    </source>
</evidence>
<evidence type="ECO:0008006" key="11">
    <source>
        <dbReference type="Google" id="ProtNLM"/>
    </source>
</evidence>
<dbReference type="InterPro" id="IPR036179">
    <property type="entry name" value="Ig-like_dom_sf"/>
</dbReference>
<dbReference type="PANTHER" id="PTHR19433">
    <property type="entry name" value="T-CELL RECEPTOR ALPHA CHAIN V REGION-RELATED"/>
    <property type="match status" value="1"/>
</dbReference>
<organism evidence="9 10">
    <name type="scientific">Vombatus ursinus</name>
    <name type="common">Common wombat</name>
    <dbReference type="NCBI Taxonomy" id="29139"/>
    <lineage>
        <taxon>Eukaryota</taxon>
        <taxon>Metazoa</taxon>
        <taxon>Chordata</taxon>
        <taxon>Craniata</taxon>
        <taxon>Vertebrata</taxon>
        <taxon>Euteleostomi</taxon>
        <taxon>Mammalia</taxon>
        <taxon>Metatheria</taxon>
        <taxon>Diprotodontia</taxon>
        <taxon>Vombatidae</taxon>
        <taxon>Vombatus</taxon>
    </lineage>
</organism>
<keyword evidence="7" id="KW-0325">Glycoprotein</keyword>
<keyword evidence="2" id="KW-1003">Cell membrane</keyword>
<evidence type="ECO:0000256" key="4">
    <source>
        <dbReference type="ARBA" id="ARBA00022859"/>
    </source>
</evidence>
<dbReference type="PANTHER" id="PTHR19433:SF111">
    <property type="entry name" value="T CELL RECEPTOR ALPHA VARIABLE 4"/>
    <property type="match status" value="1"/>
</dbReference>
<keyword evidence="6" id="KW-1015">Disulfide bond</keyword>
<proteinExistence type="predicted"/>
<dbReference type="GeneTree" id="ENSGT00940000162998"/>
<reference evidence="9" key="2">
    <citation type="submission" date="2025-08" db="UniProtKB">
        <authorList>
            <consortium name="Ensembl"/>
        </authorList>
    </citation>
    <scope>IDENTIFICATION</scope>
</reference>
<evidence type="ECO:0000313" key="9">
    <source>
        <dbReference type="Ensembl" id="ENSVURP00010026495.1"/>
    </source>
</evidence>
<dbReference type="InterPro" id="IPR013783">
    <property type="entry name" value="Ig-like_fold"/>
</dbReference>
<dbReference type="GO" id="GO:0005886">
    <property type="term" value="C:plasma membrane"/>
    <property type="evidence" value="ECO:0007669"/>
    <property type="project" value="UniProtKB-SubCell"/>
</dbReference>
<dbReference type="GO" id="GO:0009617">
    <property type="term" value="P:response to bacterium"/>
    <property type="evidence" value="ECO:0007669"/>
    <property type="project" value="TreeGrafter"/>
</dbReference>
<evidence type="ECO:0000256" key="8">
    <source>
        <dbReference type="SAM" id="SignalP"/>
    </source>
</evidence>
<dbReference type="Ensembl" id="ENSVURT00010030174.1">
    <property type="protein sequence ID" value="ENSVURP00010026495.1"/>
    <property type="gene ID" value="ENSVURG00010020271.1"/>
</dbReference>
<keyword evidence="3 8" id="KW-0732">Signal</keyword>
<evidence type="ECO:0000256" key="5">
    <source>
        <dbReference type="ARBA" id="ARBA00023136"/>
    </source>
</evidence>
<keyword evidence="4" id="KW-0391">Immunity</keyword>
<evidence type="ECO:0000313" key="10">
    <source>
        <dbReference type="Proteomes" id="UP000314987"/>
    </source>
</evidence>
<comment type="subcellular location">
    <subcellularLocation>
        <location evidence="1">Cell membrane</location>
    </subcellularLocation>
</comment>
<sequence>MRHMDTFILITFHFLFSFTNSTMGNLETTQPISLDTDEGQEVNVSYTHTSILSYKYIYWYRQFPNQGPHYVIHGLDSYAFNNIASLFIPEERKCSTPTLPWVTLGDAAVYYCALSDTVLTGGSVPV</sequence>
<feature type="chain" id="PRO_5021318097" description="Ig-like domain-containing protein" evidence="8">
    <location>
        <begin position="22"/>
        <end position="126"/>
    </location>
</feature>
<dbReference type="OMA" id="ANEYIHW"/>
<dbReference type="SUPFAM" id="SSF48726">
    <property type="entry name" value="Immunoglobulin"/>
    <property type="match status" value="1"/>
</dbReference>
<dbReference type="GO" id="GO:0002376">
    <property type="term" value="P:immune system process"/>
    <property type="evidence" value="ECO:0007669"/>
    <property type="project" value="UniProtKB-KW"/>
</dbReference>
<dbReference type="InterPro" id="IPR052051">
    <property type="entry name" value="TCR_complex_component"/>
</dbReference>
<dbReference type="STRING" id="29139.ENSVURP00010026495"/>
<reference evidence="10" key="1">
    <citation type="submission" date="2018-12" db="EMBL/GenBank/DDBJ databases">
        <authorList>
            <person name="Yazar S."/>
        </authorList>
    </citation>
    <scope>NUCLEOTIDE SEQUENCE [LARGE SCALE GENOMIC DNA]</scope>
</reference>
<evidence type="ECO:0000256" key="2">
    <source>
        <dbReference type="ARBA" id="ARBA00022475"/>
    </source>
</evidence>
<reference evidence="9" key="3">
    <citation type="submission" date="2025-09" db="UniProtKB">
        <authorList>
            <consortium name="Ensembl"/>
        </authorList>
    </citation>
    <scope>IDENTIFICATION</scope>
</reference>